<dbReference type="RefSeq" id="WP_114449917.1">
    <property type="nucleotide sequence ID" value="NZ_QPHM01000001.1"/>
</dbReference>
<evidence type="ECO:0000313" key="1">
    <source>
        <dbReference type="EMBL" id="RCU48283.1"/>
    </source>
</evidence>
<gene>
    <name evidence="1" type="ORF">DU504_13805</name>
</gene>
<protein>
    <submittedName>
        <fullName evidence="1">VOC family protein</fullName>
    </submittedName>
</protein>
<comment type="caution">
    <text evidence="1">The sequence shown here is derived from an EMBL/GenBank/DDBJ whole genome shotgun (WGS) entry which is preliminary data.</text>
</comment>
<dbReference type="InterPro" id="IPR029068">
    <property type="entry name" value="Glyas_Bleomycin-R_OHBP_Dase"/>
</dbReference>
<proteinExistence type="predicted"/>
<keyword evidence="2" id="KW-1185">Reference proteome</keyword>
<accession>A0A368NED1</accession>
<dbReference type="Proteomes" id="UP000252189">
    <property type="component" value="Unassembled WGS sequence"/>
</dbReference>
<reference evidence="1 2" key="1">
    <citation type="submission" date="2018-07" db="EMBL/GenBank/DDBJ databases">
        <title>Genome sequences of Haloplanus salinus JCM 18368T.</title>
        <authorList>
            <person name="Kim Y.B."/>
            <person name="Roh S.W."/>
        </authorList>
    </citation>
    <scope>NUCLEOTIDE SEQUENCE [LARGE SCALE GENOMIC DNA]</scope>
    <source>
        <strain evidence="1 2">JCM 18368</strain>
    </source>
</reference>
<dbReference type="OrthoDB" id="304574at2157"/>
<evidence type="ECO:0000313" key="2">
    <source>
        <dbReference type="Proteomes" id="UP000252189"/>
    </source>
</evidence>
<dbReference type="Gene3D" id="3.10.180.10">
    <property type="entry name" value="2,3-Dihydroxybiphenyl 1,2-Dioxygenase, domain 1"/>
    <property type="match status" value="1"/>
</dbReference>
<dbReference type="AlphaFoldDB" id="A0A368NED1"/>
<name>A0A368NED1_9EURY</name>
<dbReference type="EMBL" id="QPHM01000001">
    <property type="protein sequence ID" value="RCU48283.1"/>
    <property type="molecule type" value="Genomic_DNA"/>
</dbReference>
<organism evidence="1 2">
    <name type="scientific">Haloplanus salinus</name>
    <dbReference type="NCBI Taxonomy" id="1126245"/>
    <lineage>
        <taxon>Archaea</taxon>
        <taxon>Methanobacteriati</taxon>
        <taxon>Methanobacteriota</taxon>
        <taxon>Stenosarchaea group</taxon>
        <taxon>Halobacteria</taxon>
        <taxon>Halobacteriales</taxon>
        <taxon>Haloferacaceae</taxon>
        <taxon>Haloplanus</taxon>
    </lineage>
</organism>
<dbReference type="SUPFAM" id="SSF54593">
    <property type="entry name" value="Glyoxalase/Bleomycin resistance protein/Dihydroxybiphenyl dioxygenase"/>
    <property type="match status" value="1"/>
</dbReference>
<sequence>MLVRLSHLALEAKDLDAVRAFYEDHFGPSPWRGTDAEVLLPVGSATATATG</sequence>